<comment type="caution">
    <text evidence="1">The sequence shown here is derived from an EMBL/GenBank/DDBJ whole genome shotgun (WGS) entry which is preliminary data.</text>
</comment>
<sequence>MPGSHGATLAKTFYVFKGDVRVTGKVEESVLKHGSMAVRQDKSIAIVPVGISGIEFKNPGKQYTG</sequence>
<name>K2NV99_9HYPH</name>
<evidence type="ECO:0000313" key="1">
    <source>
        <dbReference type="EMBL" id="EKF43250.1"/>
    </source>
</evidence>
<reference evidence="1 2" key="1">
    <citation type="journal article" date="2012" name="J. Bacteriol.">
        <title>Genome Sequence of Nitratireductor indicus Type Strain C115.</title>
        <authorList>
            <person name="Lai Q."/>
            <person name="Li G."/>
            <person name="Yu Z."/>
            <person name="Shao Z."/>
        </authorList>
    </citation>
    <scope>NUCLEOTIDE SEQUENCE [LARGE SCALE GENOMIC DNA]</scope>
    <source>
        <strain evidence="1 2">C115</strain>
    </source>
</reference>
<dbReference type="Proteomes" id="UP000007374">
    <property type="component" value="Unassembled WGS sequence"/>
</dbReference>
<organism evidence="1 2">
    <name type="scientific">Nitratireductor indicus C115</name>
    <dbReference type="NCBI Taxonomy" id="1231190"/>
    <lineage>
        <taxon>Bacteria</taxon>
        <taxon>Pseudomonadati</taxon>
        <taxon>Pseudomonadota</taxon>
        <taxon>Alphaproteobacteria</taxon>
        <taxon>Hyphomicrobiales</taxon>
        <taxon>Phyllobacteriaceae</taxon>
        <taxon>Nitratireductor</taxon>
    </lineage>
</organism>
<gene>
    <name evidence="1" type="ORF">NA8A_07934</name>
</gene>
<protein>
    <submittedName>
        <fullName evidence="1">Uncharacterized protein</fullName>
    </submittedName>
</protein>
<proteinExistence type="predicted"/>
<accession>K2NV99</accession>
<evidence type="ECO:0000313" key="2">
    <source>
        <dbReference type="Proteomes" id="UP000007374"/>
    </source>
</evidence>
<dbReference type="AlphaFoldDB" id="K2NV99"/>
<dbReference type="EMBL" id="AMSI01000004">
    <property type="protein sequence ID" value="EKF43250.1"/>
    <property type="molecule type" value="Genomic_DNA"/>
</dbReference>
<keyword evidence="2" id="KW-1185">Reference proteome</keyword>